<organism evidence="7 8">
    <name type="scientific">Ruminococcus albus</name>
    <dbReference type="NCBI Taxonomy" id="1264"/>
    <lineage>
        <taxon>Bacteria</taxon>
        <taxon>Bacillati</taxon>
        <taxon>Bacillota</taxon>
        <taxon>Clostridia</taxon>
        <taxon>Eubacteriales</taxon>
        <taxon>Oscillospiraceae</taxon>
        <taxon>Ruminococcus</taxon>
    </lineage>
</organism>
<evidence type="ECO:0000259" key="6">
    <source>
        <dbReference type="PROSITE" id="PS51194"/>
    </source>
</evidence>
<dbReference type="InterPro" id="IPR057342">
    <property type="entry name" value="DEXDc_RapA"/>
</dbReference>
<dbReference type="InterPro" id="IPR000330">
    <property type="entry name" value="SNF2_N"/>
</dbReference>
<dbReference type="OrthoDB" id="9760715at2"/>
<protein>
    <submittedName>
        <fullName evidence="7">Helicase conserved C-terminal domain-containing protein</fullName>
    </submittedName>
</protein>
<dbReference type="Proteomes" id="UP000186015">
    <property type="component" value="Unassembled WGS sequence"/>
</dbReference>
<dbReference type="InterPro" id="IPR038718">
    <property type="entry name" value="SNF2-like_sf"/>
</dbReference>
<dbReference type="Gene3D" id="3.40.50.300">
    <property type="entry name" value="P-loop containing nucleotide triphosphate hydrolases"/>
    <property type="match status" value="1"/>
</dbReference>
<dbReference type="Pfam" id="PF00176">
    <property type="entry name" value="SNF2-rel_dom"/>
    <property type="match status" value="1"/>
</dbReference>
<dbReference type="InterPro" id="IPR001650">
    <property type="entry name" value="Helicase_C-like"/>
</dbReference>
<feature type="domain" description="Helicase ATP-binding" evidence="5">
    <location>
        <begin position="44"/>
        <end position="211"/>
    </location>
</feature>
<evidence type="ECO:0000256" key="2">
    <source>
        <dbReference type="ARBA" id="ARBA00022801"/>
    </source>
</evidence>
<dbReference type="Gene3D" id="3.40.50.10810">
    <property type="entry name" value="Tandem AAA-ATPase domain"/>
    <property type="match status" value="1"/>
</dbReference>
<dbReference type="Pfam" id="PF00271">
    <property type="entry name" value="Helicase_C"/>
    <property type="match status" value="1"/>
</dbReference>
<dbReference type="RefSeq" id="WP_074833675.1">
    <property type="nucleotide sequence ID" value="NZ_FOAT01000009.1"/>
</dbReference>
<evidence type="ECO:0000256" key="4">
    <source>
        <dbReference type="ARBA" id="ARBA00022840"/>
    </source>
</evidence>
<dbReference type="GO" id="GO:0016787">
    <property type="term" value="F:hydrolase activity"/>
    <property type="evidence" value="ECO:0007669"/>
    <property type="project" value="UniProtKB-KW"/>
</dbReference>
<dbReference type="PROSITE" id="PS51192">
    <property type="entry name" value="HELICASE_ATP_BIND_1"/>
    <property type="match status" value="1"/>
</dbReference>
<dbReference type="SUPFAM" id="SSF52540">
    <property type="entry name" value="P-loop containing nucleoside triphosphate hydrolases"/>
    <property type="match status" value="2"/>
</dbReference>
<dbReference type="CDD" id="cd18793">
    <property type="entry name" value="SF2_C_SNF"/>
    <property type="match status" value="1"/>
</dbReference>
<dbReference type="PROSITE" id="PS51194">
    <property type="entry name" value="HELICASE_CTER"/>
    <property type="match status" value="1"/>
</dbReference>
<dbReference type="GO" id="GO:0004386">
    <property type="term" value="F:helicase activity"/>
    <property type="evidence" value="ECO:0007669"/>
    <property type="project" value="UniProtKB-KW"/>
</dbReference>
<dbReference type="InterPro" id="IPR014001">
    <property type="entry name" value="Helicase_ATP-bd"/>
</dbReference>
<keyword evidence="3 7" id="KW-0347">Helicase</keyword>
<gene>
    <name evidence="7" type="ORF">SAMN05216469_10931</name>
</gene>
<proteinExistence type="predicted"/>
<reference evidence="7 8" key="1">
    <citation type="submission" date="2016-10" db="EMBL/GenBank/DDBJ databases">
        <authorList>
            <person name="de Groot N.N."/>
        </authorList>
    </citation>
    <scope>NUCLEOTIDE SEQUENCE [LARGE SCALE GENOMIC DNA]</scope>
    <source>
        <strain evidence="7 8">KH2T6</strain>
    </source>
</reference>
<dbReference type="AlphaFoldDB" id="A0A1H7LHN4"/>
<dbReference type="CDD" id="cd18011">
    <property type="entry name" value="DEXDc_RapA"/>
    <property type="match status" value="1"/>
</dbReference>
<evidence type="ECO:0000256" key="1">
    <source>
        <dbReference type="ARBA" id="ARBA00022741"/>
    </source>
</evidence>
<dbReference type="PANTHER" id="PTHR10799">
    <property type="entry name" value="SNF2/RAD54 HELICASE FAMILY"/>
    <property type="match status" value="1"/>
</dbReference>
<evidence type="ECO:0000313" key="7">
    <source>
        <dbReference type="EMBL" id="SEK98380.1"/>
    </source>
</evidence>
<sequence length="873" mass="101670">MERNLLLEQYSHFKKHELNESPFRFLLNTNIAINPHQINAFCAAVQSLKTGGIILADEVGLGKTIEAGLVLKYVLNTGAKRVLIVLPATLRKQWEIELEEKFQIKSTILDRLTISKDIHYWKSWIENKNNTEVIITSYDYSSKLMKRYPKVIWDFIIIDEAHNLRNVFHGAKRAKNLYDISKNIPKILLTATPLQNSLNDLHGLVSYIDPRIFGSEKSFNRRYIEGENYDELKNELRPVLYRTLRRDVAKYMNFKKRECLTVDFNLSEEETMLYNMVNSFLKREPLYSIPVNNKGLIILVIRKLLASSSFALIETFEILKKRLEKLYEGTKSAQAMEGFDLFWDYVEDEIDESGFEETVDEETMIQKQQIQEEIHLVENIIQTANSIEENAKVSALKTALSLAFEHQASNGIEQKAVIFTESKRTQKYIADELRKDGYSEDDILLFNGDFNDVLTKEIFRTWQVKNFGKTNYGRSVEYKHAIVDYFKTHSRILIATDAGSEGLNLQFCNTVINYDLPWNPQKIEQRIGRCHRYGQTHDVIAINLLNTGNEADKRVYEILSKKFELFEGVFGASDIALGTLESGTSFEKTILDIYQRCNSKSEFKQAFDKLDKQLNSKLSKQFDQLRSVLLTESPESKASALDETYKQIEKYLAEVEFWNQIEEPEMNNKLYYWQINNWGEKHLGSHGWIFLGAFMNNTTMISPVLLLCDENGEYIDFNEEELVGALENANDNDIHYFTPSKSEAKLFEGIYDKLVTEMCFKYNQKVEPIKRTNKLRIENWVDIQKEQLNNQILDLNKEIEDLLIEESWAKDKLQKSDILKKASEKKKQLDKLRMSFNDTIGKIESEAENEIKEFDCKYEIDKPFLLVNIVLKF</sequence>
<evidence type="ECO:0000256" key="3">
    <source>
        <dbReference type="ARBA" id="ARBA00022806"/>
    </source>
</evidence>
<accession>A0A1H7LHN4</accession>
<evidence type="ECO:0000313" key="8">
    <source>
        <dbReference type="Proteomes" id="UP000186015"/>
    </source>
</evidence>
<dbReference type="InterPro" id="IPR049730">
    <property type="entry name" value="SNF2/RAD54-like_C"/>
</dbReference>
<keyword evidence="2" id="KW-0378">Hydrolase</keyword>
<name>A0A1H7LHN4_RUMAL</name>
<dbReference type="SMART" id="SM00487">
    <property type="entry name" value="DEXDc"/>
    <property type="match status" value="1"/>
</dbReference>
<feature type="domain" description="Helicase C-terminal" evidence="6">
    <location>
        <begin position="403"/>
        <end position="581"/>
    </location>
</feature>
<keyword evidence="4" id="KW-0067">ATP-binding</keyword>
<dbReference type="NCBIfam" id="NF038318">
    <property type="entry name" value="DISARM_DrmD_b"/>
    <property type="match status" value="1"/>
</dbReference>
<keyword evidence="1" id="KW-0547">Nucleotide-binding</keyword>
<dbReference type="EMBL" id="FOAT01000009">
    <property type="protein sequence ID" value="SEK98380.1"/>
    <property type="molecule type" value="Genomic_DNA"/>
</dbReference>
<evidence type="ECO:0000259" key="5">
    <source>
        <dbReference type="PROSITE" id="PS51192"/>
    </source>
</evidence>
<dbReference type="InterPro" id="IPR027417">
    <property type="entry name" value="P-loop_NTPase"/>
</dbReference>
<dbReference type="GO" id="GO:0005524">
    <property type="term" value="F:ATP binding"/>
    <property type="evidence" value="ECO:0007669"/>
    <property type="project" value="UniProtKB-KW"/>
</dbReference>
<dbReference type="SMART" id="SM00490">
    <property type="entry name" value="HELICc"/>
    <property type="match status" value="1"/>
</dbReference>